<comment type="cofactor">
    <cofactor evidence="1">
        <name>FAD</name>
        <dbReference type="ChEBI" id="CHEBI:57692"/>
    </cofactor>
</comment>
<evidence type="ECO:0000256" key="4">
    <source>
        <dbReference type="ARBA" id="ARBA00022723"/>
    </source>
</evidence>
<dbReference type="InterPro" id="IPR039261">
    <property type="entry name" value="FNR_nucleotide-bd"/>
</dbReference>
<evidence type="ECO:0000313" key="10">
    <source>
        <dbReference type="EMBL" id="GAB38786.1"/>
    </source>
</evidence>
<dbReference type="SUPFAM" id="SSF54292">
    <property type="entry name" value="2Fe-2S ferredoxin-like"/>
    <property type="match status" value="1"/>
</dbReference>
<dbReference type="CDD" id="cd06185">
    <property type="entry name" value="PDR_like"/>
    <property type="match status" value="1"/>
</dbReference>
<comment type="caution">
    <text evidence="10">The sequence shown here is derived from an EMBL/GenBank/DDBJ whole genome shotgun (WGS) entry which is preliminary data.</text>
</comment>
<dbReference type="Gene3D" id="2.40.30.10">
    <property type="entry name" value="Translation factors"/>
    <property type="match status" value="1"/>
</dbReference>
<keyword evidence="11" id="KW-1185">Reference proteome</keyword>
<protein>
    <submittedName>
        <fullName evidence="10">Putative oxidoreductase</fullName>
    </submittedName>
</protein>
<dbReference type="InterPro" id="IPR001041">
    <property type="entry name" value="2Fe-2S_ferredoxin-type"/>
</dbReference>
<name>H5TZ78_9ACTN</name>
<dbReference type="InterPro" id="IPR001433">
    <property type="entry name" value="OxRdtase_FAD/NAD-bd"/>
</dbReference>
<dbReference type="Pfam" id="PF00175">
    <property type="entry name" value="NAD_binding_1"/>
    <property type="match status" value="1"/>
</dbReference>
<dbReference type="AlphaFoldDB" id="H5TZ78"/>
<dbReference type="GO" id="GO:0051537">
    <property type="term" value="F:2 iron, 2 sulfur cluster binding"/>
    <property type="evidence" value="ECO:0007669"/>
    <property type="project" value="UniProtKB-KW"/>
</dbReference>
<dbReference type="Proteomes" id="UP000005845">
    <property type="component" value="Unassembled WGS sequence"/>
</dbReference>
<dbReference type="GO" id="GO:0046872">
    <property type="term" value="F:metal ion binding"/>
    <property type="evidence" value="ECO:0007669"/>
    <property type="project" value="UniProtKB-KW"/>
</dbReference>
<dbReference type="InterPro" id="IPR017938">
    <property type="entry name" value="Riboflavin_synthase-like_b-brl"/>
</dbReference>
<dbReference type="Gene3D" id="3.10.20.30">
    <property type="match status" value="1"/>
</dbReference>
<dbReference type="PANTHER" id="PTHR47354:SF1">
    <property type="entry name" value="CARNITINE MONOOXYGENASE REDUCTASE SUBUNIT"/>
    <property type="match status" value="1"/>
</dbReference>
<dbReference type="Pfam" id="PF00970">
    <property type="entry name" value="FAD_binding_6"/>
    <property type="match status" value="1"/>
</dbReference>
<feature type="domain" description="FAD-binding FR-type" evidence="9">
    <location>
        <begin position="49"/>
        <end position="151"/>
    </location>
</feature>
<proteinExistence type="predicted"/>
<evidence type="ECO:0000256" key="1">
    <source>
        <dbReference type="ARBA" id="ARBA00001974"/>
    </source>
</evidence>
<dbReference type="SUPFAM" id="SSF63380">
    <property type="entry name" value="Riboflavin synthase domain-like"/>
    <property type="match status" value="1"/>
</dbReference>
<dbReference type="InterPro" id="IPR012675">
    <property type="entry name" value="Beta-grasp_dom_sf"/>
</dbReference>
<keyword evidence="2" id="KW-0285">Flavoprotein</keyword>
<evidence type="ECO:0000256" key="5">
    <source>
        <dbReference type="ARBA" id="ARBA00023002"/>
    </source>
</evidence>
<evidence type="ECO:0000259" key="9">
    <source>
        <dbReference type="PROSITE" id="PS51384"/>
    </source>
</evidence>
<evidence type="ECO:0000256" key="7">
    <source>
        <dbReference type="ARBA" id="ARBA00023014"/>
    </source>
</evidence>
<dbReference type="GO" id="GO:0016491">
    <property type="term" value="F:oxidoreductase activity"/>
    <property type="evidence" value="ECO:0007669"/>
    <property type="project" value="UniProtKB-KW"/>
</dbReference>
<dbReference type="CDD" id="cd00207">
    <property type="entry name" value="fer2"/>
    <property type="match status" value="1"/>
</dbReference>
<reference evidence="10 11" key="1">
    <citation type="submission" date="2012-02" db="EMBL/GenBank/DDBJ databases">
        <title>Whole genome shotgun sequence of Gordonia sputi NBRC 100414.</title>
        <authorList>
            <person name="Yoshida I."/>
            <person name="Hosoyama A."/>
            <person name="Tsuchikane K."/>
            <person name="Katsumata H."/>
            <person name="Yamazaki S."/>
            <person name="Fujita N."/>
        </authorList>
    </citation>
    <scope>NUCLEOTIDE SEQUENCE [LARGE SCALE GENOMIC DNA]</scope>
    <source>
        <strain evidence="10 11">NBRC 100414</strain>
    </source>
</reference>
<organism evidence="10 11">
    <name type="scientific">Gordonia sputi NBRC 100414</name>
    <dbReference type="NCBI Taxonomy" id="1089453"/>
    <lineage>
        <taxon>Bacteria</taxon>
        <taxon>Bacillati</taxon>
        <taxon>Actinomycetota</taxon>
        <taxon>Actinomycetes</taxon>
        <taxon>Mycobacteriales</taxon>
        <taxon>Gordoniaceae</taxon>
        <taxon>Gordonia</taxon>
    </lineage>
</organism>
<gene>
    <name evidence="10" type="ORF">GOSPT_051_00380</name>
</gene>
<evidence type="ECO:0000256" key="3">
    <source>
        <dbReference type="ARBA" id="ARBA00022714"/>
    </source>
</evidence>
<dbReference type="PROSITE" id="PS51085">
    <property type="entry name" value="2FE2S_FER_2"/>
    <property type="match status" value="1"/>
</dbReference>
<feature type="domain" description="2Fe-2S ferredoxin-type" evidence="8">
    <location>
        <begin position="279"/>
        <end position="361"/>
    </location>
</feature>
<keyword evidence="5" id="KW-0560">Oxidoreductase</keyword>
<dbReference type="InterPro" id="IPR050415">
    <property type="entry name" value="MRET"/>
</dbReference>
<dbReference type="RefSeq" id="WP_005204961.1">
    <property type="nucleotide sequence ID" value="NZ_BAFC01000051.1"/>
</dbReference>
<dbReference type="Pfam" id="PF00111">
    <property type="entry name" value="Fer2"/>
    <property type="match status" value="1"/>
</dbReference>
<accession>H5TZ78</accession>
<dbReference type="InterPro" id="IPR036010">
    <property type="entry name" value="2Fe-2S_ferredoxin-like_sf"/>
</dbReference>
<dbReference type="PROSITE" id="PS51384">
    <property type="entry name" value="FAD_FR"/>
    <property type="match status" value="1"/>
</dbReference>
<dbReference type="PANTHER" id="PTHR47354">
    <property type="entry name" value="NADH OXIDOREDUCTASE HCR"/>
    <property type="match status" value="1"/>
</dbReference>
<keyword evidence="3" id="KW-0001">2Fe-2S</keyword>
<dbReference type="InterPro" id="IPR008333">
    <property type="entry name" value="Cbr1-like_FAD-bd_dom"/>
</dbReference>
<dbReference type="SUPFAM" id="SSF52343">
    <property type="entry name" value="Ferredoxin reductase-like, C-terminal NADP-linked domain"/>
    <property type="match status" value="1"/>
</dbReference>
<evidence type="ECO:0000313" key="11">
    <source>
        <dbReference type="Proteomes" id="UP000005845"/>
    </source>
</evidence>
<evidence type="ECO:0000256" key="2">
    <source>
        <dbReference type="ARBA" id="ARBA00022630"/>
    </source>
</evidence>
<dbReference type="InterPro" id="IPR017927">
    <property type="entry name" value="FAD-bd_FR_type"/>
</dbReference>
<evidence type="ECO:0000256" key="6">
    <source>
        <dbReference type="ARBA" id="ARBA00023004"/>
    </source>
</evidence>
<dbReference type="PROSITE" id="PS00197">
    <property type="entry name" value="2FE2S_FER_1"/>
    <property type="match status" value="1"/>
</dbReference>
<sequence>MNYLPPPTTDVDNPTPVLREIHRLARGYSRVFAQARLADRLSRPNPVRRVGFDMRLDVVESVEAVDGVRLITLARPDRSALPMWSPGAHIDVFTPSDRQRHYSLTGDPADTNTYRIAVRRIPDGVGSAEMHVLRADDQLRIRGPRNAFNFAATAQCLFVAGGIGITPILAMVREAHARGLDWHLVYTGRSRATMPFLNELLALDRDRVRIHADDVDGPPDMADLLGVGIGSGSDTAPIYLCGPSSMLAAARRLVVEHAPGRELHSERFSPPPVVDGWPFRIDFASGGSVGVAADESALAAIRRVRPDVRYSCQQGFCGACRVRVLAGAVEHHDRVLIGDERDDSMMICVSRAADDHVVVDL</sequence>
<dbReference type="InterPro" id="IPR006058">
    <property type="entry name" value="2Fe2S_fd_BS"/>
</dbReference>
<dbReference type="EMBL" id="BAFC01000051">
    <property type="protein sequence ID" value="GAB38786.1"/>
    <property type="molecule type" value="Genomic_DNA"/>
</dbReference>
<dbReference type="eggNOG" id="COG1018">
    <property type="taxonomic scope" value="Bacteria"/>
</dbReference>
<dbReference type="PRINTS" id="PR00409">
    <property type="entry name" value="PHDIOXRDTASE"/>
</dbReference>
<evidence type="ECO:0000259" key="8">
    <source>
        <dbReference type="PROSITE" id="PS51085"/>
    </source>
</evidence>
<keyword evidence="4" id="KW-0479">Metal-binding</keyword>
<keyword evidence="6" id="KW-0408">Iron</keyword>
<dbReference type="Gene3D" id="3.40.50.80">
    <property type="entry name" value="Nucleotide-binding domain of ferredoxin-NADP reductase (FNR) module"/>
    <property type="match status" value="1"/>
</dbReference>
<keyword evidence="7" id="KW-0411">Iron-sulfur</keyword>